<evidence type="ECO:0000256" key="2">
    <source>
        <dbReference type="ARBA" id="ARBA00008226"/>
    </source>
</evidence>
<evidence type="ECO:0000256" key="5">
    <source>
        <dbReference type="ARBA" id="ARBA00022598"/>
    </source>
</evidence>
<evidence type="ECO:0000256" key="7">
    <source>
        <dbReference type="ARBA" id="ARBA00022840"/>
    </source>
</evidence>
<dbReference type="Gene3D" id="3.30.930.10">
    <property type="entry name" value="Bira Bifunctional Protein, Domain 2"/>
    <property type="match status" value="1"/>
</dbReference>
<dbReference type="SUPFAM" id="SSF55681">
    <property type="entry name" value="Class II aaRS and biotin synthetases"/>
    <property type="match status" value="1"/>
</dbReference>
<comment type="catalytic activity">
    <reaction evidence="11 12">
        <text>tRNA(Lys) + L-lysine + ATP = L-lysyl-tRNA(Lys) + AMP + diphosphate</text>
        <dbReference type="Rhea" id="RHEA:20792"/>
        <dbReference type="Rhea" id="RHEA-COMP:9696"/>
        <dbReference type="Rhea" id="RHEA-COMP:9697"/>
        <dbReference type="ChEBI" id="CHEBI:30616"/>
        <dbReference type="ChEBI" id="CHEBI:32551"/>
        <dbReference type="ChEBI" id="CHEBI:33019"/>
        <dbReference type="ChEBI" id="CHEBI:78442"/>
        <dbReference type="ChEBI" id="CHEBI:78529"/>
        <dbReference type="ChEBI" id="CHEBI:456215"/>
        <dbReference type="EC" id="6.1.1.6"/>
    </reaction>
</comment>
<dbReference type="GO" id="GO:0005524">
    <property type="term" value="F:ATP binding"/>
    <property type="evidence" value="ECO:0007669"/>
    <property type="project" value="UniProtKB-KW"/>
</dbReference>
<dbReference type="InterPro" id="IPR004365">
    <property type="entry name" value="NA-bd_OB_tRNA"/>
</dbReference>
<evidence type="ECO:0000256" key="3">
    <source>
        <dbReference type="ARBA" id="ARBA00013166"/>
    </source>
</evidence>
<reference evidence="14 15" key="1">
    <citation type="journal article" date="2012" name="Nucleic Acids Res.">
        <title>Sequencing of the smallest Apicomplexan genome from the human pathogen Babesia microti.</title>
        <authorList>
            <person name="Cornillot E."/>
            <person name="Hadj-Kaddour K."/>
            <person name="Dassouli A."/>
            <person name="Noel B."/>
            <person name="Ranwez V."/>
            <person name="Vacherie B."/>
            <person name="Augagneur Y."/>
            <person name="Bres V."/>
            <person name="Duclos A."/>
            <person name="Randazzo S."/>
            <person name="Carcy B."/>
            <person name="Debierre-Grockiego F."/>
            <person name="Delbecq S."/>
            <person name="Moubri-Menage K."/>
            <person name="Shams-Eldin H."/>
            <person name="Usmani-Brown S."/>
            <person name="Bringaud F."/>
            <person name="Wincker P."/>
            <person name="Vivares C.P."/>
            <person name="Schwarz R.T."/>
            <person name="Schetters T.P."/>
            <person name="Krause P.J."/>
            <person name="Gorenflot A."/>
            <person name="Berry V."/>
            <person name="Barbe V."/>
            <person name="Ben Mamoun C."/>
        </authorList>
    </citation>
    <scope>NUCLEOTIDE SEQUENCE [LARGE SCALE GENOMIC DNA]</scope>
    <source>
        <strain evidence="14 15">RI</strain>
    </source>
</reference>
<accession>A0A1N6LXB3</accession>
<protein>
    <recommendedName>
        <fullName evidence="3 12">Lysine--tRNA ligase</fullName>
        <ecNumber evidence="3 12">6.1.1.6</ecNumber>
    </recommendedName>
    <alternativeName>
        <fullName evidence="10 12">Lysyl-tRNA synthetase</fullName>
    </alternativeName>
</protein>
<dbReference type="InterPro" id="IPR012340">
    <property type="entry name" value="NA-bd_OB-fold"/>
</dbReference>
<dbReference type="SUPFAM" id="SSF50249">
    <property type="entry name" value="Nucleic acid-binding proteins"/>
    <property type="match status" value="1"/>
</dbReference>
<dbReference type="AlphaFoldDB" id="A0A1N6LXB3"/>
<gene>
    <name evidence="14" type="ORF">BmR1_04g05175</name>
</gene>
<feature type="domain" description="Aminoacyl-transfer RNA synthetases class-II family profile" evidence="13">
    <location>
        <begin position="220"/>
        <end position="550"/>
    </location>
</feature>
<evidence type="ECO:0000256" key="9">
    <source>
        <dbReference type="ARBA" id="ARBA00023146"/>
    </source>
</evidence>
<keyword evidence="5 14" id="KW-0436">Ligase</keyword>
<comment type="similarity">
    <text evidence="2">Belongs to the class-II aminoacyl-tRNA synthetase family.</text>
</comment>
<evidence type="ECO:0000256" key="8">
    <source>
        <dbReference type="ARBA" id="ARBA00022917"/>
    </source>
</evidence>
<dbReference type="GO" id="GO:0000049">
    <property type="term" value="F:tRNA binding"/>
    <property type="evidence" value="ECO:0007669"/>
    <property type="project" value="TreeGrafter"/>
</dbReference>
<dbReference type="InterPro" id="IPR034762">
    <property type="entry name" value="Lys-tRNA-ligase_II_bac/euk"/>
</dbReference>
<evidence type="ECO:0000256" key="10">
    <source>
        <dbReference type="ARBA" id="ARBA00030563"/>
    </source>
</evidence>
<evidence type="ECO:0000313" key="14">
    <source>
        <dbReference type="EMBL" id="SIO73520.1"/>
    </source>
</evidence>
<dbReference type="PIRSF" id="PIRSF039101">
    <property type="entry name" value="LysRS2"/>
    <property type="match status" value="1"/>
</dbReference>
<dbReference type="GO" id="GO:0004824">
    <property type="term" value="F:lysine-tRNA ligase activity"/>
    <property type="evidence" value="ECO:0007669"/>
    <property type="project" value="UniProtKB-EC"/>
</dbReference>
<dbReference type="GeneID" id="24425679"/>
<dbReference type="NCBIfam" id="TIGR00499">
    <property type="entry name" value="lysS_bact"/>
    <property type="match status" value="1"/>
</dbReference>
<keyword evidence="4" id="KW-0963">Cytoplasm</keyword>
<dbReference type="InterPro" id="IPR045864">
    <property type="entry name" value="aa-tRNA-synth_II/BPL/LPL"/>
</dbReference>
<dbReference type="InterPro" id="IPR002313">
    <property type="entry name" value="Lys-tRNA-ligase_II"/>
</dbReference>
<dbReference type="InterPro" id="IPR044136">
    <property type="entry name" value="Lys-tRNA-ligase_II_N"/>
</dbReference>
<dbReference type="PANTHER" id="PTHR42918">
    <property type="entry name" value="LYSYL-TRNA SYNTHETASE"/>
    <property type="match status" value="1"/>
</dbReference>
<keyword evidence="15" id="KW-1185">Reference proteome</keyword>
<dbReference type="FunFam" id="3.30.930.10:FF:000238">
    <property type="entry name" value="Lysine--tRNA ligase"/>
    <property type="match status" value="1"/>
</dbReference>
<evidence type="ECO:0000259" key="13">
    <source>
        <dbReference type="PROSITE" id="PS50862"/>
    </source>
</evidence>
<name>A0A1N6LXB3_BABMR</name>
<keyword evidence="6" id="KW-0547">Nucleotide-binding</keyword>
<dbReference type="CDD" id="cd00775">
    <property type="entry name" value="LysRS_core"/>
    <property type="match status" value="1"/>
</dbReference>
<keyword evidence="8" id="KW-0648">Protein biosynthesis</keyword>
<dbReference type="CDD" id="cd04322">
    <property type="entry name" value="LysRS_N"/>
    <property type="match status" value="1"/>
</dbReference>
<evidence type="ECO:0000256" key="6">
    <source>
        <dbReference type="ARBA" id="ARBA00022741"/>
    </source>
</evidence>
<keyword evidence="7" id="KW-0067">ATP-binding</keyword>
<dbReference type="NCBIfam" id="NF001756">
    <property type="entry name" value="PRK00484.1"/>
    <property type="match status" value="1"/>
</dbReference>
<sequence>MRIHTTIYLITHIKYNKNIKFTHINTINYINLRHIHIYPMDDTESTDVDPRLYFENRSKLVNKLRTENIAYPHKFKVSITIPEYINKYQNIPEGVHNEDDVVTIAGRITRVASSGQKIRFMDLKGDNSKLQVFANYQFHNHETGDFVEIYNSIKRGDIVGIKGFPGKSKRGELSIFPREITILTHCLHMLPDKMGLKDPEIRYKHRYLDMIINSRVHDTFTVRSKIVQFTRAYLSNLGFLEVETPIMNVSAGGANAKPFITKHNELNMNLFLRIAPELFLKMLIVGGIDKVFEIGRVFRNEGIDLTHNPEFTTCEFYYAYADYFDLMSLTEDYLSKLIYHIKGSYKFVYHPNGEFSNPVELDFTPPFPKLSLIEELDKRAGLKIFPPYDTPENIEILKNNILQNGLQLPAIQTANKLIDCLVGHFLESAIFNRPTFIIDHPQCMCPLAKWHRSKEDLVERFELFICGHEIINAYTELNDPFKQRENFIQQLKQREAGDIECHSADEIFCTSLEYGLPPTAGWGMGIDRITMLLTDNNNIKEVILFPTMKPTLTDEEREVAPNRS</sequence>
<dbReference type="PANTHER" id="PTHR42918:SF9">
    <property type="entry name" value="LYSINE--TRNA LIGASE"/>
    <property type="match status" value="1"/>
</dbReference>
<reference evidence="14 15" key="2">
    <citation type="journal article" date="2013" name="PLoS ONE">
        <title>Whole genome mapping and re-organization of the nuclear and mitochondrial genomes of Babesia microti isolates.</title>
        <authorList>
            <person name="Cornillot E."/>
            <person name="Dassouli A."/>
            <person name="Garg A."/>
            <person name="Pachikara N."/>
            <person name="Randazzo S."/>
            <person name="Depoix D."/>
            <person name="Carcy B."/>
            <person name="Delbecq S."/>
            <person name="Frutos R."/>
            <person name="Silva J.C."/>
            <person name="Sutton R."/>
            <person name="Krause P.J."/>
            <person name="Mamoun C.B."/>
        </authorList>
    </citation>
    <scope>NUCLEOTIDE SEQUENCE [LARGE SCALE GENOMIC DNA]</scope>
    <source>
        <strain evidence="14 15">RI</strain>
    </source>
</reference>
<dbReference type="RefSeq" id="XP_021337612.1">
    <property type="nucleotide sequence ID" value="XM_021482355.1"/>
</dbReference>
<dbReference type="FunFam" id="2.40.50.140:FF:000050">
    <property type="entry name" value="Lysine--tRNA ligase"/>
    <property type="match status" value="1"/>
</dbReference>
<dbReference type="InterPro" id="IPR006195">
    <property type="entry name" value="aa-tRNA-synth_II"/>
</dbReference>
<dbReference type="KEGG" id="bmic:BmR1_04g05175"/>
<dbReference type="InterPro" id="IPR018149">
    <property type="entry name" value="Lys-tRNA-synth_II_C"/>
</dbReference>
<dbReference type="PRINTS" id="PR00982">
    <property type="entry name" value="TRNASYNTHLYS"/>
</dbReference>
<dbReference type="OrthoDB" id="21243at2759"/>
<evidence type="ECO:0000256" key="4">
    <source>
        <dbReference type="ARBA" id="ARBA00022490"/>
    </source>
</evidence>
<evidence type="ECO:0000256" key="1">
    <source>
        <dbReference type="ARBA" id="ARBA00004496"/>
    </source>
</evidence>
<dbReference type="EMBL" id="LN871599">
    <property type="protein sequence ID" value="SIO73520.1"/>
    <property type="molecule type" value="Genomic_DNA"/>
</dbReference>
<dbReference type="InterPro" id="IPR004364">
    <property type="entry name" value="Aa-tRNA-synt_II"/>
</dbReference>
<dbReference type="Pfam" id="PF00152">
    <property type="entry name" value="tRNA-synt_2"/>
    <property type="match status" value="1"/>
</dbReference>
<evidence type="ECO:0000313" key="15">
    <source>
        <dbReference type="Proteomes" id="UP000002899"/>
    </source>
</evidence>
<reference evidence="14 15" key="3">
    <citation type="journal article" date="2016" name="Sci. Rep.">
        <title>Genome-wide diversity and gene expression profiling of Babesia microti isolates identify polymorphic genes that mediate host-pathogen interactions.</title>
        <authorList>
            <person name="Silva J.C."/>
            <person name="Cornillot E."/>
            <person name="McCracken C."/>
            <person name="Usmani-Brown S."/>
            <person name="Dwivedi A."/>
            <person name="Ifeonu O.O."/>
            <person name="Crabtree J."/>
            <person name="Gotia H.T."/>
            <person name="Virji A.Z."/>
            <person name="Reynes C."/>
            <person name="Colinge J."/>
            <person name="Kumar V."/>
            <person name="Lawres L."/>
            <person name="Pazzi J.E."/>
            <person name="Pablo J.V."/>
            <person name="Hung C."/>
            <person name="Brancato J."/>
            <person name="Kumari P."/>
            <person name="Orvis J."/>
            <person name="Tretina K."/>
            <person name="Chibucos M."/>
            <person name="Ott S."/>
            <person name="Sadzewicz L."/>
            <person name="Sengamalay N."/>
            <person name="Shetty A.C."/>
            <person name="Su Q."/>
            <person name="Tallon L."/>
            <person name="Fraser C.M."/>
            <person name="Frutos R."/>
            <person name="Molina D.M."/>
            <person name="Krause P.J."/>
            <person name="Ben Mamoun C."/>
        </authorList>
    </citation>
    <scope>NUCLEOTIDE SEQUENCE [LARGE SCALE GENOMIC DNA]</scope>
    <source>
        <strain evidence="14 15">RI</strain>
    </source>
</reference>
<dbReference type="GO" id="GO:0006430">
    <property type="term" value="P:lysyl-tRNA aminoacylation"/>
    <property type="evidence" value="ECO:0007669"/>
    <property type="project" value="InterPro"/>
</dbReference>
<dbReference type="HAMAP" id="MF_00252">
    <property type="entry name" value="Lys_tRNA_synth_class2"/>
    <property type="match status" value="1"/>
</dbReference>
<proteinExistence type="inferred from homology"/>
<evidence type="ECO:0000256" key="12">
    <source>
        <dbReference type="RuleBase" id="RU003748"/>
    </source>
</evidence>
<dbReference type="VEuPathDB" id="PiroplasmaDB:BmR1_04g05175"/>
<dbReference type="Proteomes" id="UP000002899">
    <property type="component" value="Chromosome IV"/>
</dbReference>
<evidence type="ECO:0000256" key="11">
    <source>
        <dbReference type="ARBA" id="ARBA00048573"/>
    </source>
</evidence>
<dbReference type="Pfam" id="PF01336">
    <property type="entry name" value="tRNA_anti-codon"/>
    <property type="match status" value="1"/>
</dbReference>
<dbReference type="GO" id="GO:0005829">
    <property type="term" value="C:cytosol"/>
    <property type="evidence" value="ECO:0007669"/>
    <property type="project" value="TreeGrafter"/>
</dbReference>
<dbReference type="Gene3D" id="2.40.50.140">
    <property type="entry name" value="Nucleic acid-binding proteins"/>
    <property type="match status" value="1"/>
</dbReference>
<comment type="subcellular location">
    <subcellularLocation>
        <location evidence="1">Cytoplasm</location>
    </subcellularLocation>
</comment>
<keyword evidence="9" id="KW-0030">Aminoacyl-tRNA synthetase</keyword>
<dbReference type="PROSITE" id="PS50862">
    <property type="entry name" value="AA_TRNA_LIGASE_II"/>
    <property type="match status" value="1"/>
</dbReference>
<organism evidence="14 15">
    <name type="scientific">Babesia microti (strain RI)</name>
    <dbReference type="NCBI Taxonomy" id="1133968"/>
    <lineage>
        <taxon>Eukaryota</taxon>
        <taxon>Sar</taxon>
        <taxon>Alveolata</taxon>
        <taxon>Apicomplexa</taxon>
        <taxon>Aconoidasida</taxon>
        <taxon>Piroplasmida</taxon>
        <taxon>Babesiidae</taxon>
        <taxon>Babesia</taxon>
    </lineage>
</organism>
<dbReference type="EC" id="6.1.1.6" evidence="3 12"/>